<evidence type="ECO:0000313" key="1">
    <source>
        <dbReference type="EMBL" id="RCR70249.1"/>
    </source>
</evidence>
<dbReference type="AlphaFoldDB" id="A0A368JRE8"/>
<evidence type="ECO:0000313" key="2">
    <source>
        <dbReference type="Proteomes" id="UP000253383"/>
    </source>
</evidence>
<proteinExistence type="predicted"/>
<name>A0A368JRE8_9BACT</name>
<accession>A0A368JRE8</accession>
<reference evidence="1 2" key="1">
    <citation type="submission" date="2018-07" db="EMBL/GenBank/DDBJ databases">
        <title>Genome analysis of Larkinella rosea.</title>
        <authorList>
            <person name="Zhou Z."/>
            <person name="Wang G."/>
        </authorList>
    </citation>
    <scope>NUCLEOTIDE SEQUENCE [LARGE SCALE GENOMIC DNA]</scope>
    <source>
        <strain evidence="2">zzj9</strain>
    </source>
</reference>
<sequence length="559" mass="61273">MPRVGGVLQPLTLSVEHLEGASLAGYQYQWSRTSGTSAAVSLGTSPTLSATAIGEYAVKLMSGSDTCTAYLTVRSKPCTPRTHTYACGTTPAIPLPDTGSRLSNLAPGDTIRAADFDIIVTEVRGGGSEGWNGVGYTEIPYLQGSRIAIELTGVLVNECYELVGGTAVSVYDPSWGGVKNITDVTNDISKLTAYITDLIANFQGTPEEIVQLNAYNNNLDSLQNIITNRVDLTSEQKNQGVSLIDAMKGETQNIINNPTFYASAQQNIEAKESINQKLGKYQQEVSQILNIDYEEFTYILVHGGAALMEGVQGQCADYPSEQVIDNSTDWYGKLNYGKHWKLPTNQLKDIFTRGLSLVVSADIARALSSRFFSGTSQRLIFREGESFLQSLNKPGIFGVFNSYAQSIENRIFERIRDNQLNQITERNIIGDGAQAIPLPNFSNPASIPFNDMFGIMGGTQGSIITVNIYKQKNSALYMAIFGYQLMDTFGSDWDDLNDVIKGSYPALNAMFILQHLRDGFCPFITEIQLKRQGCFEIRDGTVISVDCSTISTPRQLYTK</sequence>
<dbReference type="Proteomes" id="UP000253383">
    <property type="component" value="Unassembled WGS sequence"/>
</dbReference>
<keyword evidence="2" id="KW-1185">Reference proteome</keyword>
<organism evidence="1 2">
    <name type="scientific">Larkinella punicea</name>
    <dbReference type="NCBI Taxonomy" id="2315727"/>
    <lineage>
        <taxon>Bacteria</taxon>
        <taxon>Pseudomonadati</taxon>
        <taxon>Bacteroidota</taxon>
        <taxon>Cytophagia</taxon>
        <taxon>Cytophagales</taxon>
        <taxon>Spirosomataceae</taxon>
        <taxon>Larkinella</taxon>
    </lineage>
</organism>
<dbReference type="EMBL" id="QOWE01000005">
    <property type="protein sequence ID" value="RCR70249.1"/>
    <property type="molecule type" value="Genomic_DNA"/>
</dbReference>
<protein>
    <submittedName>
        <fullName evidence="1">Uncharacterized protein</fullName>
    </submittedName>
</protein>
<gene>
    <name evidence="1" type="ORF">DUE52_07750</name>
</gene>
<comment type="caution">
    <text evidence="1">The sequence shown here is derived from an EMBL/GenBank/DDBJ whole genome shotgun (WGS) entry which is preliminary data.</text>
</comment>